<dbReference type="RefSeq" id="WP_060635775.1">
    <property type="nucleotide sequence ID" value="NZ_CBXV010000008.1"/>
</dbReference>
<reference evidence="3 4" key="1">
    <citation type="submission" date="2013-12" db="EMBL/GenBank/DDBJ databases">
        <authorList>
            <person name="Stott M."/>
        </authorList>
    </citation>
    <scope>NUCLEOTIDE SEQUENCE [LARGE SCALE GENOMIC DNA]</scope>
    <source>
        <strain evidence="3 4">K22</strain>
    </source>
</reference>
<reference evidence="3 4" key="2">
    <citation type="submission" date="2015-01" db="EMBL/GenBank/DDBJ databases">
        <title>Complete genome sequence of Pyrinomonas methylaliphatogenes type strain K22T.</title>
        <authorList>
            <person name="Lee K.C.Y."/>
            <person name="Power J.F."/>
            <person name="Dunfield P.F."/>
            <person name="Morgan X.C."/>
            <person name="Huttenhower C."/>
            <person name="Stott M.B."/>
        </authorList>
    </citation>
    <scope>NUCLEOTIDE SEQUENCE [LARGE SCALE GENOMIC DNA]</scope>
    <source>
        <strain evidence="3 4">K22</strain>
    </source>
</reference>
<name>A0A0B6X2E7_9BACT</name>
<accession>A0A0B6X2E7</accession>
<evidence type="ECO:0000313" key="4">
    <source>
        <dbReference type="Proteomes" id="UP000031518"/>
    </source>
</evidence>
<dbReference type="Pfam" id="PF01979">
    <property type="entry name" value="Amidohydro_1"/>
    <property type="match status" value="1"/>
</dbReference>
<dbReference type="STRING" id="454194.PYK22_03171"/>
<dbReference type="InterPro" id="IPR006680">
    <property type="entry name" value="Amidohydro-rel"/>
</dbReference>
<dbReference type="InterPro" id="IPR011059">
    <property type="entry name" value="Metal-dep_hydrolase_composite"/>
</dbReference>
<dbReference type="InterPro" id="IPR032466">
    <property type="entry name" value="Metal_Hydrolase"/>
</dbReference>
<organism evidence="3 4">
    <name type="scientific">Pyrinomonas methylaliphatogenes</name>
    <dbReference type="NCBI Taxonomy" id="454194"/>
    <lineage>
        <taxon>Bacteria</taxon>
        <taxon>Pseudomonadati</taxon>
        <taxon>Acidobacteriota</taxon>
        <taxon>Blastocatellia</taxon>
        <taxon>Blastocatellales</taxon>
        <taxon>Pyrinomonadaceae</taxon>
        <taxon>Pyrinomonas</taxon>
    </lineage>
</organism>
<feature type="domain" description="Amidohydrolase-related" evidence="2">
    <location>
        <begin position="113"/>
        <end position="460"/>
    </location>
</feature>
<sequence>MKGPWNNLLIIIAFVSVCGNRGRRKEASGLLTIIALLVFSVSFTGLVHAQASAPSQRQMLVRAGRLLDVRAGRALEDQGVLIVGERIRAVGPYAEIARQASADAQRIDLSSATVLPGLIDCHTHVLLQGDVTSADYDAQLLKESIPYRTLRAAVAARTAVMNGFTTIRDLGTEGAMYADVDVKKAIENGVITGPRMFVATRAFSATGMYPITGYAWELKMPEGVQFVDGPEEIRRGVREQVKYGADWIKVYVDRRYYFKDGVLHSMLNFTDDELEAFVTEAHRLGRRIAAHAMGRDGIAAAVRHGFDSIEHGYGLDEELMDEMNKRGIFWCPTIYVGVYVAPGRAAAGAPVWLQMRDAEAQAFRLAVRKGVRIAYGTDAGGYPWTENEAKEFSFMVRYGMAPLEAIRSATIVAAELLNAQDDLGVIEAGKYADLIAVAGDPLRDITELERVRFVMKGGVVLRDEISVKR</sequence>
<keyword evidence="3" id="KW-0378">Hydrolase</keyword>
<keyword evidence="1" id="KW-0812">Transmembrane</keyword>
<dbReference type="AlphaFoldDB" id="A0A0B6X2E7"/>
<dbReference type="Proteomes" id="UP000031518">
    <property type="component" value="Unassembled WGS sequence"/>
</dbReference>
<dbReference type="InterPro" id="IPR057744">
    <property type="entry name" value="OTAase-like"/>
</dbReference>
<dbReference type="SUPFAM" id="SSF51556">
    <property type="entry name" value="Metallo-dependent hydrolases"/>
    <property type="match status" value="1"/>
</dbReference>
<protein>
    <submittedName>
        <fullName evidence="3">Amidohydrolase, imidazolonepropionase</fullName>
    </submittedName>
</protein>
<evidence type="ECO:0000259" key="2">
    <source>
        <dbReference type="Pfam" id="PF01979"/>
    </source>
</evidence>
<dbReference type="PANTHER" id="PTHR43135:SF3">
    <property type="entry name" value="ALPHA-D-RIBOSE 1-METHYLPHOSPHONATE 5-TRIPHOSPHATE DIPHOSPHATASE"/>
    <property type="match status" value="1"/>
</dbReference>
<dbReference type="Gene3D" id="2.30.40.10">
    <property type="entry name" value="Urease, subunit C, domain 1"/>
    <property type="match status" value="1"/>
</dbReference>
<evidence type="ECO:0000313" key="3">
    <source>
        <dbReference type="EMBL" id="CDM67122.1"/>
    </source>
</evidence>
<dbReference type="OrthoDB" id="9797498at2"/>
<keyword evidence="1" id="KW-0472">Membrane</keyword>
<proteinExistence type="predicted"/>
<dbReference type="InterPro" id="IPR051781">
    <property type="entry name" value="Metallo-dep_Hydrolase"/>
</dbReference>
<keyword evidence="4" id="KW-1185">Reference proteome</keyword>
<feature type="transmembrane region" description="Helical" evidence="1">
    <location>
        <begin position="29"/>
        <end position="49"/>
    </location>
</feature>
<dbReference type="CDD" id="cd01299">
    <property type="entry name" value="Met_dep_hydrolase_A"/>
    <property type="match status" value="1"/>
</dbReference>
<dbReference type="SUPFAM" id="SSF51338">
    <property type="entry name" value="Composite domain of metallo-dependent hydrolases"/>
    <property type="match status" value="1"/>
</dbReference>
<evidence type="ECO:0000256" key="1">
    <source>
        <dbReference type="SAM" id="Phobius"/>
    </source>
</evidence>
<gene>
    <name evidence="3" type="ORF">PYK22_03171</name>
</gene>
<dbReference type="Gene3D" id="3.20.20.140">
    <property type="entry name" value="Metal-dependent hydrolases"/>
    <property type="match status" value="1"/>
</dbReference>
<dbReference type="GO" id="GO:0016810">
    <property type="term" value="F:hydrolase activity, acting on carbon-nitrogen (but not peptide) bonds"/>
    <property type="evidence" value="ECO:0007669"/>
    <property type="project" value="InterPro"/>
</dbReference>
<dbReference type="EMBL" id="CBXV010000008">
    <property type="protein sequence ID" value="CDM67122.1"/>
    <property type="molecule type" value="Genomic_DNA"/>
</dbReference>
<keyword evidence="1" id="KW-1133">Transmembrane helix</keyword>
<dbReference type="PANTHER" id="PTHR43135">
    <property type="entry name" value="ALPHA-D-RIBOSE 1-METHYLPHOSPHONATE 5-TRIPHOSPHATE DIPHOSPHATASE"/>
    <property type="match status" value="1"/>
</dbReference>